<keyword evidence="3" id="KW-1185">Reference proteome</keyword>
<dbReference type="Proteomes" id="UP000775547">
    <property type="component" value="Unassembled WGS sequence"/>
</dbReference>
<evidence type="ECO:0000313" key="2">
    <source>
        <dbReference type="EMBL" id="KAG5640365.1"/>
    </source>
</evidence>
<organism evidence="2 3">
    <name type="scientific">Asterophora parasitica</name>
    <dbReference type="NCBI Taxonomy" id="117018"/>
    <lineage>
        <taxon>Eukaryota</taxon>
        <taxon>Fungi</taxon>
        <taxon>Dikarya</taxon>
        <taxon>Basidiomycota</taxon>
        <taxon>Agaricomycotina</taxon>
        <taxon>Agaricomycetes</taxon>
        <taxon>Agaricomycetidae</taxon>
        <taxon>Agaricales</taxon>
        <taxon>Tricholomatineae</taxon>
        <taxon>Lyophyllaceae</taxon>
        <taxon>Asterophora</taxon>
    </lineage>
</organism>
<sequence>MLRLHPDKRAKAADLIHHRWLDGVVVQGEIDVIRRAEIEEIERRAGGGASRATPATAIPAPPQVLRVESQRSVEKQREKEEEKQRERDRSRTITAEAPALTQSEKDAMKPVERIAEDQEATLILGDPAAKQGQVPRLGTAPVPPSAKEKENQRRS</sequence>
<feature type="compositionally biased region" description="Basic and acidic residues" evidence="1">
    <location>
        <begin position="146"/>
        <end position="155"/>
    </location>
</feature>
<proteinExistence type="predicted"/>
<evidence type="ECO:0000256" key="1">
    <source>
        <dbReference type="SAM" id="MobiDB-lite"/>
    </source>
</evidence>
<reference evidence="2" key="1">
    <citation type="submission" date="2020-07" db="EMBL/GenBank/DDBJ databases">
        <authorList>
            <person name="Nieuwenhuis M."/>
            <person name="Van De Peppel L.J.J."/>
        </authorList>
    </citation>
    <scope>NUCLEOTIDE SEQUENCE</scope>
    <source>
        <strain evidence="2">AP01</strain>
        <tissue evidence="2">Mycelium</tissue>
    </source>
</reference>
<name>A0A9P7K8Y3_9AGAR</name>
<gene>
    <name evidence="2" type="ORF">DXG03_009028</name>
</gene>
<feature type="compositionally biased region" description="Basic and acidic residues" evidence="1">
    <location>
        <begin position="103"/>
        <end position="116"/>
    </location>
</feature>
<dbReference type="OrthoDB" id="2649at2759"/>
<protein>
    <submittedName>
        <fullName evidence="2">Uncharacterized protein</fullName>
    </submittedName>
</protein>
<accession>A0A9P7K8Y3</accession>
<reference evidence="2" key="2">
    <citation type="submission" date="2021-10" db="EMBL/GenBank/DDBJ databases">
        <title>Phylogenomics reveals ancestral predisposition of the termite-cultivated fungus Termitomyces towards a domesticated lifestyle.</title>
        <authorList>
            <person name="Auxier B."/>
            <person name="Grum-Grzhimaylo A."/>
            <person name="Cardenas M.E."/>
            <person name="Lodge J.D."/>
            <person name="Laessoe T."/>
            <person name="Pedersen O."/>
            <person name="Smith M.E."/>
            <person name="Kuyper T.W."/>
            <person name="Franco-Molano E.A."/>
            <person name="Baroni T.J."/>
            <person name="Aanen D.K."/>
        </authorList>
    </citation>
    <scope>NUCLEOTIDE SEQUENCE</scope>
    <source>
        <strain evidence="2">AP01</strain>
        <tissue evidence="2">Mycelium</tissue>
    </source>
</reference>
<feature type="region of interest" description="Disordered" evidence="1">
    <location>
        <begin position="42"/>
        <end position="155"/>
    </location>
</feature>
<feature type="compositionally biased region" description="Basic and acidic residues" evidence="1">
    <location>
        <begin position="68"/>
        <end position="91"/>
    </location>
</feature>
<evidence type="ECO:0000313" key="3">
    <source>
        <dbReference type="Proteomes" id="UP000775547"/>
    </source>
</evidence>
<dbReference type="AlphaFoldDB" id="A0A9P7K8Y3"/>
<dbReference type="EMBL" id="JABCKV010000799">
    <property type="protein sequence ID" value="KAG5640365.1"/>
    <property type="molecule type" value="Genomic_DNA"/>
</dbReference>
<comment type="caution">
    <text evidence="2">The sequence shown here is derived from an EMBL/GenBank/DDBJ whole genome shotgun (WGS) entry which is preliminary data.</text>
</comment>